<name>A0A1E7ZDE0_9ALTE</name>
<dbReference type="Gene3D" id="3.40.50.1820">
    <property type="entry name" value="alpha/beta hydrolase"/>
    <property type="match status" value="1"/>
</dbReference>
<dbReference type="SUPFAM" id="SSF82171">
    <property type="entry name" value="DPP6 N-terminal domain-like"/>
    <property type="match status" value="1"/>
</dbReference>
<dbReference type="InterPro" id="IPR001375">
    <property type="entry name" value="Peptidase_S9_cat"/>
</dbReference>
<keyword evidence="5" id="KW-1185">Reference proteome</keyword>
<feature type="domain" description="Peptidase S9 prolyl oligopeptidase catalytic" evidence="3">
    <location>
        <begin position="435"/>
        <end position="644"/>
    </location>
</feature>
<sequence>MRSLLFAFCLAISFSSSAKFTLEEIAQAPQYRDADISPDGKHLAVVYIKNGKRNLAVLAMKDFSVVGGTNLGQDAEIGTVYWANEERLVMTLLRTEEKQAESMSHGEIYALNYDGSDGEIIFGYTKARRGGIKARQTNADMAGGRIINLLPDDHDNILVSSQPFSRDGGSLAEVHKLNVYTGKLSPRVIRAPTKLASVYTDKAGNVLMASGVDDNGNSQIFRKAKDSNDWEEVSSNYGTEFGIVGLSEDGKNAVFFDNYQQDKIGLFSLNLDTFERKSIYTDPTVDLSDVSLTSDGTAVYAVRVESGYPSYVVFGDAGEEAKLFKSLLQALPGYRLNITSKTKDNKKWVIHASSDIDAGTWYMFDAEKNSLTQLLANMSHIAVDDLSEMKPVTFDARDGEKIPAYVTYPVTMKKGEKVPLVTLVHGGPHGPRDAWAFYQEVQMLAGQGYAVLQVNFRGSGGYGRAYMESGYQHWGDLIMHDIIDGTQWLVDQGNIDADNICIMGASFGGYSAVMAAELAPDLFKCSVATAGVYDMNLMFTEGDTTDVFFGTDTLEKFLGTDREQRIKFSPNYHVDKLKGPVLIAHGKKDRRAPYEHAVRLRNAMDKAGKPYRWFIKEDETHGFYDDKNRAEYFNVVASFLAENLE</sequence>
<proteinExistence type="predicted"/>
<evidence type="ECO:0000313" key="4">
    <source>
        <dbReference type="EMBL" id="OFC71529.1"/>
    </source>
</evidence>
<gene>
    <name evidence="4" type="ORF">BFC18_07280</name>
</gene>
<dbReference type="AlphaFoldDB" id="A0A1E7ZDE0"/>
<comment type="caution">
    <text evidence="4">The sequence shown here is derived from an EMBL/GenBank/DDBJ whole genome shotgun (WGS) entry which is preliminary data.</text>
</comment>
<evidence type="ECO:0000313" key="5">
    <source>
        <dbReference type="Proteomes" id="UP000175691"/>
    </source>
</evidence>
<dbReference type="SUPFAM" id="SSF53474">
    <property type="entry name" value="alpha/beta-Hydrolases"/>
    <property type="match status" value="1"/>
</dbReference>
<dbReference type="GO" id="GO:0006508">
    <property type="term" value="P:proteolysis"/>
    <property type="evidence" value="ECO:0007669"/>
    <property type="project" value="InterPro"/>
</dbReference>
<keyword evidence="2" id="KW-0732">Signal</keyword>
<organism evidence="4 5">
    <name type="scientific">Alteromonas confluentis</name>
    <dbReference type="NCBI Taxonomy" id="1656094"/>
    <lineage>
        <taxon>Bacteria</taxon>
        <taxon>Pseudomonadati</taxon>
        <taxon>Pseudomonadota</taxon>
        <taxon>Gammaproteobacteria</taxon>
        <taxon>Alteromonadales</taxon>
        <taxon>Alteromonadaceae</taxon>
        <taxon>Alteromonas/Salinimonas group</taxon>
        <taxon>Alteromonas</taxon>
    </lineage>
</organism>
<dbReference type="Proteomes" id="UP000175691">
    <property type="component" value="Unassembled WGS sequence"/>
</dbReference>
<accession>A0A1E7ZDE0</accession>
<evidence type="ECO:0000256" key="1">
    <source>
        <dbReference type="ARBA" id="ARBA00022801"/>
    </source>
</evidence>
<evidence type="ECO:0000259" key="3">
    <source>
        <dbReference type="Pfam" id="PF00326"/>
    </source>
</evidence>
<dbReference type="InterPro" id="IPR029058">
    <property type="entry name" value="AB_hydrolase_fold"/>
</dbReference>
<evidence type="ECO:0000256" key="2">
    <source>
        <dbReference type="SAM" id="SignalP"/>
    </source>
</evidence>
<protein>
    <recommendedName>
        <fullName evidence="3">Peptidase S9 prolyl oligopeptidase catalytic domain-containing protein</fullName>
    </recommendedName>
</protein>
<feature type="chain" id="PRO_5009209723" description="Peptidase S9 prolyl oligopeptidase catalytic domain-containing protein" evidence="2">
    <location>
        <begin position="19"/>
        <end position="645"/>
    </location>
</feature>
<dbReference type="RefSeq" id="WP_070124373.1">
    <property type="nucleotide sequence ID" value="NZ_MDHN01000013.1"/>
</dbReference>
<dbReference type="Pfam" id="PF00326">
    <property type="entry name" value="Peptidase_S9"/>
    <property type="match status" value="1"/>
</dbReference>
<dbReference type="EMBL" id="MDHN01000013">
    <property type="protein sequence ID" value="OFC71529.1"/>
    <property type="molecule type" value="Genomic_DNA"/>
</dbReference>
<feature type="signal peptide" evidence="2">
    <location>
        <begin position="1"/>
        <end position="18"/>
    </location>
</feature>
<keyword evidence="1" id="KW-0378">Hydrolase</keyword>
<dbReference type="PANTHER" id="PTHR42776:SF27">
    <property type="entry name" value="DIPEPTIDYL PEPTIDASE FAMILY MEMBER 6"/>
    <property type="match status" value="1"/>
</dbReference>
<dbReference type="GO" id="GO:0004252">
    <property type="term" value="F:serine-type endopeptidase activity"/>
    <property type="evidence" value="ECO:0007669"/>
    <property type="project" value="TreeGrafter"/>
</dbReference>
<dbReference type="OrthoDB" id="4269629at2"/>
<dbReference type="PANTHER" id="PTHR42776">
    <property type="entry name" value="SERINE PEPTIDASE S9 FAMILY MEMBER"/>
    <property type="match status" value="1"/>
</dbReference>
<reference evidence="4 5" key="1">
    <citation type="submission" date="2016-08" db="EMBL/GenBank/DDBJ databases">
        <authorList>
            <person name="Seilhamer J.J."/>
        </authorList>
    </citation>
    <scope>NUCLEOTIDE SEQUENCE [LARGE SCALE GENOMIC DNA]</scope>
    <source>
        <strain evidence="4 5">KCTC 42603</strain>
    </source>
</reference>
<dbReference type="STRING" id="1656094.BFC18_07280"/>